<protein>
    <submittedName>
        <fullName evidence="11">Sodium channel protein type 4 subunit alpha B (Voltage-gated sodium channel subunit alpha Nav1.4b)</fullName>
    </submittedName>
</protein>
<evidence type="ECO:0000313" key="11">
    <source>
        <dbReference type="EMBL" id="CAL4796426.1"/>
    </source>
</evidence>
<organism evidence="10">
    <name type="scientific">Cladocopium goreaui</name>
    <dbReference type="NCBI Taxonomy" id="2562237"/>
    <lineage>
        <taxon>Eukaryota</taxon>
        <taxon>Sar</taxon>
        <taxon>Alveolata</taxon>
        <taxon>Dinophyceae</taxon>
        <taxon>Suessiales</taxon>
        <taxon>Symbiodiniaceae</taxon>
        <taxon>Cladocopium</taxon>
    </lineage>
</organism>
<dbReference type="EMBL" id="CAMXCT020004446">
    <property type="protein sequence ID" value="CAL1162489.1"/>
    <property type="molecule type" value="Genomic_DNA"/>
</dbReference>
<feature type="transmembrane region" description="Helical" evidence="8">
    <location>
        <begin position="1672"/>
        <end position="1692"/>
    </location>
</feature>
<dbReference type="GO" id="GO:0032259">
    <property type="term" value="P:methylation"/>
    <property type="evidence" value="ECO:0007669"/>
    <property type="project" value="UniProtKB-KW"/>
</dbReference>
<dbReference type="GO" id="GO:0008168">
    <property type="term" value="F:methyltransferase activity"/>
    <property type="evidence" value="ECO:0007669"/>
    <property type="project" value="UniProtKB-KW"/>
</dbReference>
<keyword evidence="11" id="KW-0813">Transport</keyword>
<comment type="subcellular location">
    <subcellularLocation>
        <location evidence="1">Membrane</location>
        <topology evidence="1">Multi-pass membrane protein</topology>
    </subcellularLocation>
</comment>
<proteinExistence type="predicted"/>
<dbReference type="Gene3D" id="1.20.120.350">
    <property type="entry name" value="Voltage-gated potassium channels. Chain C"/>
    <property type="match status" value="1"/>
</dbReference>
<reference evidence="11 12" key="2">
    <citation type="submission" date="2024-05" db="EMBL/GenBank/DDBJ databases">
        <authorList>
            <person name="Chen Y."/>
            <person name="Shah S."/>
            <person name="Dougan E. K."/>
            <person name="Thang M."/>
            <person name="Chan C."/>
        </authorList>
    </citation>
    <scope>NUCLEOTIDE SEQUENCE [LARGE SCALE GENOMIC DNA]</scope>
</reference>
<reference evidence="10" key="1">
    <citation type="submission" date="2022-10" db="EMBL/GenBank/DDBJ databases">
        <authorList>
            <person name="Chen Y."/>
            <person name="Dougan E. K."/>
            <person name="Chan C."/>
            <person name="Rhodes N."/>
            <person name="Thang M."/>
        </authorList>
    </citation>
    <scope>NUCLEOTIDE SEQUENCE</scope>
</reference>
<evidence type="ECO:0000256" key="6">
    <source>
        <dbReference type="ARBA" id="ARBA00023136"/>
    </source>
</evidence>
<evidence type="ECO:0000259" key="9">
    <source>
        <dbReference type="Pfam" id="PF00520"/>
    </source>
</evidence>
<evidence type="ECO:0000313" key="10">
    <source>
        <dbReference type="EMBL" id="CAI4009114.1"/>
    </source>
</evidence>
<dbReference type="GO" id="GO:0005216">
    <property type="term" value="F:monoatomic ion channel activity"/>
    <property type="evidence" value="ECO:0007669"/>
    <property type="project" value="InterPro"/>
</dbReference>
<evidence type="ECO:0000256" key="8">
    <source>
        <dbReference type="SAM" id="Phobius"/>
    </source>
</evidence>
<keyword evidence="12" id="KW-1185">Reference proteome</keyword>
<dbReference type="GO" id="GO:0016020">
    <property type="term" value="C:membrane"/>
    <property type="evidence" value="ECO:0007669"/>
    <property type="project" value="UniProtKB-SubCell"/>
</dbReference>
<dbReference type="OrthoDB" id="2984333at2759"/>
<keyword evidence="11" id="KW-0407">Ion channel</keyword>
<feature type="transmembrane region" description="Helical" evidence="8">
    <location>
        <begin position="1739"/>
        <end position="1769"/>
    </location>
</feature>
<dbReference type="SUPFAM" id="SSF81324">
    <property type="entry name" value="Voltage-gated potassium channels"/>
    <property type="match status" value="1"/>
</dbReference>
<keyword evidence="5 8" id="KW-1133">Transmembrane helix</keyword>
<dbReference type="SUPFAM" id="SSF53335">
    <property type="entry name" value="S-adenosyl-L-methionine-dependent methyltransferases"/>
    <property type="match status" value="1"/>
</dbReference>
<dbReference type="EMBL" id="CAMXCT010004446">
    <property type="protein sequence ID" value="CAI4009114.1"/>
    <property type="molecule type" value="Genomic_DNA"/>
</dbReference>
<evidence type="ECO:0000256" key="4">
    <source>
        <dbReference type="ARBA" id="ARBA00022692"/>
    </source>
</evidence>
<evidence type="ECO:0000256" key="1">
    <source>
        <dbReference type="ARBA" id="ARBA00004141"/>
    </source>
</evidence>
<gene>
    <name evidence="10" type="ORF">C1SCF055_LOCUS34488</name>
</gene>
<keyword evidence="4 8" id="KW-0812">Transmembrane</keyword>
<dbReference type="Gene3D" id="3.40.50.150">
    <property type="entry name" value="Vaccinia Virus protein VP39"/>
    <property type="match status" value="1"/>
</dbReference>
<keyword evidence="3" id="KW-0808">Transferase</keyword>
<dbReference type="PANTHER" id="PTHR46726">
    <property type="entry name" value="TWO PORE CHANNEL 3"/>
    <property type="match status" value="1"/>
</dbReference>
<evidence type="ECO:0000256" key="5">
    <source>
        <dbReference type="ARBA" id="ARBA00022989"/>
    </source>
</evidence>
<keyword evidence="2" id="KW-0489">Methyltransferase</keyword>
<dbReference type="InterPro" id="IPR001525">
    <property type="entry name" value="C5_MeTfrase"/>
</dbReference>
<dbReference type="InterPro" id="IPR005821">
    <property type="entry name" value="Ion_trans_dom"/>
</dbReference>
<feature type="region of interest" description="Disordered" evidence="7">
    <location>
        <begin position="1004"/>
        <end position="1026"/>
    </location>
</feature>
<dbReference type="Pfam" id="PF00145">
    <property type="entry name" value="DNA_methylase"/>
    <property type="match status" value="1"/>
</dbReference>
<feature type="domain" description="Ion transport" evidence="9">
    <location>
        <begin position="1671"/>
        <end position="1805"/>
    </location>
</feature>
<accession>A0A9P1DEM9</accession>
<evidence type="ECO:0000256" key="2">
    <source>
        <dbReference type="ARBA" id="ARBA00022603"/>
    </source>
</evidence>
<evidence type="ECO:0000313" key="12">
    <source>
        <dbReference type="Proteomes" id="UP001152797"/>
    </source>
</evidence>
<dbReference type="Proteomes" id="UP001152797">
    <property type="component" value="Unassembled WGS sequence"/>
</dbReference>
<keyword evidence="6 8" id="KW-0472">Membrane</keyword>
<dbReference type="InterPro" id="IPR027359">
    <property type="entry name" value="Volt_channel_dom_sf"/>
</dbReference>
<feature type="transmembrane region" description="Helical" evidence="8">
    <location>
        <begin position="1704"/>
        <end position="1727"/>
    </location>
</feature>
<dbReference type="Pfam" id="PF00520">
    <property type="entry name" value="Ion_trans"/>
    <property type="match status" value="1"/>
</dbReference>
<sequence length="1839" mass="206942">MRFLVNESEPDGIAGFSRLLGVGSPQVGVDPRPGEGKLLKVVRGIEIRAAIIDWTKEDGVYVGPPSKDYGTTIYHRDFVGQLDRELVRESLQGQRLYVQEKDQHHAEWLIAEFGLEAGQHLDPQGWKQILKRCCSRAMSLSLTGAILKLAIQCRPGELGNFARALTCCALEAFQRNSAELLPLPLPPLDEAGLAIEDRIRSLAMESTGDDEAWKAVEEVAPQIGETVWTWLQVLVTNFLYCQGVNGRMITEGMLHGKTPTKAQEEAILKLRQWSRKWLSGDQTNCIRADSWENLAESLGDLYTGPSLGKSYPLTLEAILPTTPGALEAARVALADVVSPAVRDYVNQPDLLRIPDEELVCPRTSAVVQVESQDEWNKVVAHLVAAGMLEREVPSETLRFKDVPVRNGAFGVHKKWVMKEDGRWLRTLRLIINMIPGNSFQRRMPVRASEKMGYAPLWGNLYLHDDEVIICAAEDQKHCFHIYRPGYAWRSFFSLNKKAAGWAFGDGNDQAGYPRVKSAPMGWNNVVDFIQDGFENIAREAGLSPAQMIKMGEPSPLQALNTPRSFFSFYVDNYDQLTMVWRTDRGLYEGQPTCEQLLLREKMSELTVGRDPNKAAEGTLTWVTLGAEVDGEAGWVGSSMEFRRALTSSNLGLLGGELVRTDSPNLQSVVSKNMHSVQYCRPLSCLFDHLYIDLNKSVPRVVSEKAMDEVLLLTGALPMHWMDLRMKISGQVYATDASLEGGGACVSTGLSSWRLSRLQSLSHEVDGMEGQATCRMVVIEMFAGTGGLKQALDLIGLEPMGVVAVDASPECMKVYRQHCRHCIWIKDALTITKKDVLEWRRRFPRAEEVLLGGGWPCINHSALNVNRQGAAGASSQLLDAMLQIRQWLTEVSQELNLKPWKLYEFYENVVMDDEDYAVQSRKIGFAAHFLEAGQVGRCRRPRLYWVKNVEMVPGVDMRIINNVPMRGHSYHVKEVDLDTERPPMSWFLNDKAVKMADEEEPFATFTRPTARSAPPPSPAGLEQASEAAKRRWRGDAYRLQPYQYEPRNLVRDHNGPRRPMPEEQLRMMGFTSSHLNTKARLSQDQKGQMIGNSFSAIAVARLLVGLVLSPEDCARSDITLALWNVWKAKEEKVQAEDRPWKVRFSSVAAGMPGTVSLREQVLPSPVMLVRPWVDPQGWMTDEETLAYLLARNGTHRSAEIRVDLGTPFSVGELCRQSVDPSHWVWRVLLSYEWKEKGQHINTLELVAILDLLRRQGRDVKNQGKRLIALVDNMVAMSCLSKGRSSSRSLQAPLRRISAVCLADLMPRRQVLGRRCQVERKRERQALGTLQSLVVAPATRKRYLEAVSRFLAFLKMHGYSYPRCFAVLDGRVSEFIESLWHSGDPKSFASDCLSGLGHFVPQCKKFLVGSWRLHGSWTRAELPARALPFTPVIVYALAQLSFQQGWPDLAILLLLGFDRYARTGELFSAKKGDFTWNAAASRLVWSLPLTKGRQRTGAQESLVINDPWLIGALRNFVAPLAPGDLLRSASPGVLRQRLKSLISDLGQCLQIPFLFWPHHLSCKQCLSFGYQVCQQITARLMRKTVKTASKSSLFQGRWQLEQILVDRESRETPYPYGPPLRPFLAAVTDNAVVNKLMAEHRQAKAMATSLDLLWQKGKWHYAQGLCRRIVESPIFEAVLSVVIFVNAITIGIEADMSIQNDEEEMTWSLIVEVLFLVIYILELIIRLVANKWRCFRDPWFIFDFVLVTVSLLGQVIGAVASFPAVIQQVLILRALRLLRVIRALRMIKQMRGVWRLVSGLLTSCIEMIAKDDTLQADVVTSRIIQENFSTTAARLENVPKK</sequence>
<name>A0A9P1DEM9_9DINO</name>
<keyword evidence="11" id="KW-0406">Ion transport</keyword>
<evidence type="ECO:0000256" key="3">
    <source>
        <dbReference type="ARBA" id="ARBA00022679"/>
    </source>
</evidence>
<dbReference type="EMBL" id="CAMXCT030004446">
    <property type="protein sequence ID" value="CAL4796426.1"/>
    <property type="molecule type" value="Genomic_DNA"/>
</dbReference>
<dbReference type="PANTHER" id="PTHR46726:SF1">
    <property type="entry name" value="TWO-PORE CALCIUM CHANNEL 3"/>
    <property type="match status" value="1"/>
</dbReference>
<evidence type="ECO:0000256" key="7">
    <source>
        <dbReference type="SAM" id="MobiDB-lite"/>
    </source>
</evidence>
<dbReference type="InterPro" id="IPR029063">
    <property type="entry name" value="SAM-dependent_MTases_sf"/>
</dbReference>
<comment type="caution">
    <text evidence="10">The sequence shown here is derived from an EMBL/GenBank/DDBJ whole genome shotgun (WGS) entry which is preliminary data.</text>
</comment>